<feature type="non-terminal residue" evidence="1">
    <location>
        <position position="790"/>
    </location>
</feature>
<proteinExistence type="evidence at transcript level"/>
<evidence type="ECO:0000313" key="1">
    <source>
        <dbReference type="EMBL" id="AAA33791.1"/>
    </source>
</evidence>
<protein>
    <submittedName>
        <fullName evidence="1">Surface glycoprotein</fullName>
    </submittedName>
</protein>
<reference evidence="1" key="1">
    <citation type="journal article" date="1992" name="J. Infect. Dis.">
        <title>Expression and characterization of a cDNA clone encoding an immunodominant surface glycoprotein of Pneumocystis carinii.</title>
        <authorList>
            <person name="Haidaris P.J."/>
            <person name="Wright T.W."/>
            <person name="Gigliotti F."/>
            <person name="Haidaris C.G."/>
        </authorList>
    </citation>
    <scope>NUCLEOTIDE SEQUENCE</scope>
</reference>
<organism evidence="1">
    <name type="scientific">Pneumocystis carinii</name>
    <dbReference type="NCBI Taxonomy" id="4754"/>
    <lineage>
        <taxon>Eukaryota</taxon>
        <taxon>Fungi</taxon>
        <taxon>Dikarya</taxon>
        <taxon>Ascomycota</taxon>
        <taxon>Taphrinomycotina</taxon>
        <taxon>Pneumocystomycetes</taxon>
        <taxon>Pneumocystaceae</taxon>
        <taxon>Pneumocystis</taxon>
    </lineage>
</organism>
<dbReference type="EMBL" id="M98349">
    <property type="protein sequence ID" value="AAA33791.1"/>
    <property type="molecule type" value="mRNA"/>
</dbReference>
<name>Q02744_PNECA</name>
<dbReference type="InterPro" id="IPR003330">
    <property type="entry name" value="MSG"/>
</dbReference>
<sequence length="790" mass="90250">NSALTGGTKDKWTLLSEGLNTRERWVEVEKRSGVFYRRLWKRENEQSQVEKRSIETEQDDALTGGTKDKWTLLSEGLNTRDGWVEVEKRSGGVFKRQQAASDSVTIGGYKVEEADVLALLVGKEYNNKDQCEKELQKYCDGLKVEDKIPEGIDPLVKNICQKDNGQKKCTDLKNNIQQKCNAFKTKLDEKFPKNGSVTLESKDCPGYEVQCFLLEKADSSLKENCNKVRNTCYGIKRVLVIDTFALRLLKGHLDGAQCNNKLKEICPSISGESDELMKTCLEAQTGGGSCTDLPQSSVTKCNALKDEVEKALGSNTTLKEQCPSLLEQCHFYSEDCKQNKPDCEGLKKECNQVGHRYTPPGLFSPIEPEVLLQVKGDLGKLYREAKQVGVQIDRMNIVDEDVFLALVTEPKNKKEKKKEFKKELHKKNFCNDSNCSNENRQWESLIDNLRDEDCTELQSKCFYLQKHCEKNLKKPCNNIRVACYKKGLEAAAMSLLESRMKGMLKPGPKNDYEECQKELLKQCKEVRNVSAEVFEMCLYPKDTCKSLSDDVSDKAHDLMFTSFQKRDHPSQEDCVELKEQCEALEADADWLRSPCETLRTHCKFLYLSEGLKHHLLDEGKGKLSNNETCIKELEEKCHSWHRKKNETYAFPCALRNESCELMVWRVEGHCDAFKENLEAHNNELTNNTPSEETCLLWVPHCENLTPNCEEKVAQDINKTCNELKEKCKPVLEKRDLKDKLKHDLKGNLKESKEKDCADALMNLCKFKGESNETTLSKLCKKKKKKKKKGI</sequence>
<dbReference type="Pfam" id="PF02349">
    <property type="entry name" value="MSG"/>
    <property type="match status" value="5"/>
</dbReference>
<feature type="non-terminal residue" evidence="1">
    <location>
        <position position="1"/>
    </location>
</feature>
<accession>Q02744</accession>
<gene>
    <name evidence="1" type="primary">gpA</name>
</gene>
<dbReference type="AlphaFoldDB" id="Q02744"/>